<dbReference type="AlphaFoldDB" id="A0A7V4WX31"/>
<name>A0A7V4WX31_CALAY</name>
<dbReference type="EMBL" id="DRQG01000149">
    <property type="protein sequence ID" value="HGY57197.1"/>
    <property type="molecule type" value="Genomic_DNA"/>
</dbReference>
<reference evidence="1" key="1">
    <citation type="journal article" date="2020" name="mSystems">
        <title>Genome- and Community-Level Interaction Insights into Carbon Utilization and Element Cycling Functions of Hydrothermarchaeota in Hydrothermal Sediment.</title>
        <authorList>
            <person name="Zhou Z."/>
            <person name="Liu Y."/>
            <person name="Xu W."/>
            <person name="Pan J."/>
            <person name="Luo Z.H."/>
            <person name="Li M."/>
        </authorList>
    </citation>
    <scope>NUCLEOTIDE SEQUENCE [LARGE SCALE GENOMIC DNA]</scope>
    <source>
        <strain evidence="1">HyVt-577</strain>
    </source>
</reference>
<dbReference type="Proteomes" id="UP000885779">
    <property type="component" value="Unassembled WGS sequence"/>
</dbReference>
<comment type="caution">
    <text evidence="1">The sequence shown here is derived from an EMBL/GenBank/DDBJ whole genome shotgun (WGS) entry which is preliminary data.</text>
</comment>
<accession>A0A7V4WX31</accession>
<gene>
    <name evidence="1" type="ORF">ENK44_15925</name>
</gene>
<protein>
    <submittedName>
        <fullName evidence="1">Uncharacterized protein</fullName>
    </submittedName>
</protein>
<evidence type="ECO:0000313" key="1">
    <source>
        <dbReference type="EMBL" id="HGY57197.1"/>
    </source>
</evidence>
<sequence>MKHFYFIVLSIILFSGSGLFGQDISTFFDEERNSVNGGLGITWIDGNPYTTFTLAPEFSFGKFGIGLFIQLLYDNFNGFKFRTAGWEGKGGYWRMINYIRYGFKGDSFYTRIGTLQGTWLGNGFIMGYYSNGVDYDNRYIGLILDADLGWMGFETMTNRLRVLDIVGARLYFRPLRGSGIPILRSLEIGGTYVTDVDPDDNNATDDRLQEWGTDLTLPIVQRDYFNLGLYADYAQIVNYGHGTAVGIRAGIPNFIGVLGLMAKLEKRWTGDQFIANYFNALYELERRPLSSTHYYPDMVPAETWTKQDFLKTVRGNSGIYGELAGHILGQIRLLGSFQYTDGIKYSGILHLEALTKDIIPSFRFRYTYDKVGIESFSDVFTLDYRSVAVGEIMYRTYQFVYVTLRYRWNFVFDPVSGEYKPQERFEPSVSFIMDF</sequence>
<organism evidence="1">
    <name type="scientific">Caldithrix abyssi</name>
    <dbReference type="NCBI Taxonomy" id="187145"/>
    <lineage>
        <taxon>Bacteria</taxon>
        <taxon>Pseudomonadati</taxon>
        <taxon>Calditrichota</taxon>
        <taxon>Calditrichia</taxon>
        <taxon>Calditrichales</taxon>
        <taxon>Calditrichaceae</taxon>
        <taxon>Caldithrix</taxon>
    </lineage>
</organism>
<proteinExistence type="predicted"/>